<dbReference type="AlphaFoldDB" id="A0A3D9G1B7"/>
<evidence type="ECO:0000313" key="7">
    <source>
        <dbReference type="Proteomes" id="UP000257004"/>
    </source>
</evidence>
<keyword evidence="2" id="KW-1134">Transmembrane beta strand</keyword>
<dbReference type="GO" id="GO:0009279">
    <property type="term" value="C:cell outer membrane"/>
    <property type="evidence" value="ECO:0007669"/>
    <property type="project" value="UniProtKB-SubCell"/>
</dbReference>
<keyword evidence="5" id="KW-0998">Cell outer membrane</keyword>
<dbReference type="Gene3D" id="1.20.1600.10">
    <property type="entry name" value="Outer membrane efflux proteins (OEP)"/>
    <property type="match status" value="1"/>
</dbReference>
<evidence type="ECO:0000256" key="5">
    <source>
        <dbReference type="ARBA" id="ARBA00023237"/>
    </source>
</evidence>
<name>A0A3D9G1B7_9FLAO</name>
<evidence type="ECO:0000256" key="1">
    <source>
        <dbReference type="ARBA" id="ARBA00004442"/>
    </source>
</evidence>
<proteinExistence type="predicted"/>
<keyword evidence="3" id="KW-0812">Transmembrane</keyword>
<keyword evidence="7" id="KW-1185">Reference proteome</keyword>
<dbReference type="PANTHER" id="PTHR30026">
    <property type="entry name" value="OUTER MEMBRANE PROTEIN TOLC"/>
    <property type="match status" value="1"/>
</dbReference>
<dbReference type="InterPro" id="IPR051906">
    <property type="entry name" value="TolC-like"/>
</dbReference>
<dbReference type="GO" id="GO:0015288">
    <property type="term" value="F:porin activity"/>
    <property type="evidence" value="ECO:0007669"/>
    <property type="project" value="TreeGrafter"/>
</dbReference>
<dbReference type="GO" id="GO:1990281">
    <property type="term" value="C:efflux pump complex"/>
    <property type="evidence" value="ECO:0007669"/>
    <property type="project" value="TreeGrafter"/>
</dbReference>
<gene>
    <name evidence="6" type="ORF">BD847_0910</name>
</gene>
<dbReference type="GO" id="GO:0015562">
    <property type="term" value="F:efflux transmembrane transporter activity"/>
    <property type="evidence" value="ECO:0007669"/>
    <property type="project" value="InterPro"/>
</dbReference>
<comment type="subcellular location">
    <subcellularLocation>
        <location evidence="1">Cell outer membrane</location>
    </subcellularLocation>
</comment>
<keyword evidence="4" id="KW-0472">Membrane</keyword>
<evidence type="ECO:0000256" key="4">
    <source>
        <dbReference type="ARBA" id="ARBA00023136"/>
    </source>
</evidence>
<dbReference type="EMBL" id="QRDQ01000007">
    <property type="protein sequence ID" value="RED26979.1"/>
    <property type="molecule type" value="Genomic_DNA"/>
</dbReference>
<sequence>MNYENMENLKYMMSNIKILAVLLLLLPLQLLSQTKQVLSLDTILQRIDKKNVLLQSYNLKAEGFKYSADAATAWMAPMVGVGTFMTPYPFQEVMDDRDKGSLMFRVEQDIPNFGKLNKKKKFIQSQGNIENATRAVTLNDYKAKAKQLYYSWMVAEQRIKVLDRNEKIMITMKKIEEVRYPYNQSQLGNVYKIDARLEENKNMIRMQEGEIAKARAWLNSLMNQPGNADFSIDTTAVPVFNPALHDTTSIAAARGDIKKMNAGIESMQLSIEAMKAEKNPSFKFQFDHMNSFDKMMPKAYSAMAMVSIPIAPWSSKMYKSDVKAMQYNVQAMQKEKSAMLQETQGMLYGMQYEILTMQKKIQGLETKIIPSMQKSLDVNFLNYQENKLQIPVVIDSWEALNMLQNNLLDEKLKLYQMIVDYEKELYR</sequence>
<reference evidence="6 7" key="1">
    <citation type="submission" date="2018-07" db="EMBL/GenBank/DDBJ databases">
        <title>Genomic Encyclopedia of Archaeal and Bacterial Type Strains, Phase II (KMG-II): from individual species to whole genera.</title>
        <authorList>
            <person name="Goeker M."/>
        </authorList>
    </citation>
    <scope>NUCLEOTIDE SEQUENCE [LARGE SCALE GENOMIC DNA]</scope>
    <source>
        <strain evidence="6 7">DSM 25795</strain>
    </source>
</reference>
<dbReference type="PANTHER" id="PTHR30026:SF20">
    <property type="entry name" value="OUTER MEMBRANE PROTEIN TOLC"/>
    <property type="match status" value="1"/>
</dbReference>
<comment type="caution">
    <text evidence="6">The sequence shown here is derived from an EMBL/GenBank/DDBJ whole genome shotgun (WGS) entry which is preliminary data.</text>
</comment>
<evidence type="ECO:0000256" key="3">
    <source>
        <dbReference type="ARBA" id="ARBA00022692"/>
    </source>
</evidence>
<accession>A0A3D9G1B7</accession>
<dbReference type="SUPFAM" id="SSF56954">
    <property type="entry name" value="Outer membrane efflux proteins (OEP)"/>
    <property type="match status" value="1"/>
</dbReference>
<organism evidence="6 7">
    <name type="scientific">Flavobacterium cutihirudinis</name>
    <dbReference type="NCBI Taxonomy" id="1265740"/>
    <lineage>
        <taxon>Bacteria</taxon>
        <taxon>Pseudomonadati</taxon>
        <taxon>Bacteroidota</taxon>
        <taxon>Flavobacteriia</taxon>
        <taxon>Flavobacteriales</taxon>
        <taxon>Flavobacteriaceae</taxon>
        <taxon>Flavobacterium</taxon>
    </lineage>
</organism>
<protein>
    <submittedName>
        <fullName evidence="6">Outer membrane protein TolC</fullName>
    </submittedName>
</protein>
<evidence type="ECO:0000313" key="6">
    <source>
        <dbReference type="EMBL" id="RED26979.1"/>
    </source>
</evidence>
<evidence type="ECO:0000256" key="2">
    <source>
        <dbReference type="ARBA" id="ARBA00022452"/>
    </source>
</evidence>
<dbReference type="Proteomes" id="UP000257004">
    <property type="component" value="Unassembled WGS sequence"/>
</dbReference>